<proteinExistence type="predicted"/>
<feature type="transmembrane region" description="Helical" evidence="7">
    <location>
        <begin position="134"/>
        <end position="156"/>
    </location>
</feature>
<organism evidence="9 10">
    <name type="scientific">Candidatus Desantisbacteria bacterium CG_4_10_14_0_8_um_filter_48_22</name>
    <dbReference type="NCBI Taxonomy" id="1974543"/>
    <lineage>
        <taxon>Bacteria</taxon>
        <taxon>Candidatus Desantisiibacteriota</taxon>
    </lineage>
</organism>
<dbReference type="EMBL" id="PFMR01000344">
    <property type="protein sequence ID" value="PIZ14491.1"/>
    <property type="molecule type" value="Genomic_DNA"/>
</dbReference>
<keyword evidence="4 7" id="KW-0812">Transmembrane</keyword>
<evidence type="ECO:0000256" key="3">
    <source>
        <dbReference type="ARBA" id="ARBA00022475"/>
    </source>
</evidence>
<gene>
    <name evidence="9" type="ORF">COY52_12455</name>
</gene>
<feature type="transmembrane region" description="Helical" evidence="7">
    <location>
        <begin position="168"/>
        <end position="192"/>
    </location>
</feature>
<keyword evidence="3" id="KW-1003">Cell membrane</keyword>
<dbReference type="PANTHER" id="PTHR23517">
    <property type="entry name" value="RESISTANCE PROTEIN MDTM, PUTATIVE-RELATED-RELATED"/>
    <property type="match status" value="1"/>
</dbReference>
<keyword evidence="6 7" id="KW-0472">Membrane</keyword>
<protein>
    <recommendedName>
        <fullName evidence="8">Major facilitator superfamily (MFS) profile domain-containing protein</fullName>
    </recommendedName>
</protein>
<evidence type="ECO:0000256" key="2">
    <source>
        <dbReference type="ARBA" id="ARBA00022448"/>
    </source>
</evidence>
<dbReference type="InterPro" id="IPR020846">
    <property type="entry name" value="MFS_dom"/>
</dbReference>
<dbReference type="InterPro" id="IPR036259">
    <property type="entry name" value="MFS_trans_sf"/>
</dbReference>
<dbReference type="Pfam" id="PF07690">
    <property type="entry name" value="MFS_1"/>
    <property type="match status" value="2"/>
</dbReference>
<name>A0A2M7S4I4_9BACT</name>
<evidence type="ECO:0000259" key="8">
    <source>
        <dbReference type="PROSITE" id="PS50850"/>
    </source>
</evidence>
<dbReference type="AlphaFoldDB" id="A0A2M7S4I4"/>
<dbReference type="GO" id="GO:0022857">
    <property type="term" value="F:transmembrane transporter activity"/>
    <property type="evidence" value="ECO:0007669"/>
    <property type="project" value="InterPro"/>
</dbReference>
<feature type="transmembrane region" description="Helical" evidence="7">
    <location>
        <begin position="297"/>
        <end position="319"/>
    </location>
</feature>
<feature type="transmembrane region" description="Helical" evidence="7">
    <location>
        <begin position="331"/>
        <end position="354"/>
    </location>
</feature>
<feature type="transmembrane region" description="Helical" evidence="7">
    <location>
        <begin position="46"/>
        <end position="65"/>
    </location>
</feature>
<keyword evidence="5 7" id="KW-1133">Transmembrane helix</keyword>
<accession>A0A2M7S4I4</accession>
<evidence type="ECO:0000313" key="10">
    <source>
        <dbReference type="Proteomes" id="UP000229307"/>
    </source>
</evidence>
<dbReference type="SUPFAM" id="SSF103473">
    <property type="entry name" value="MFS general substrate transporter"/>
    <property type="match status" value="1"/>
</dbReference>
<feature type="transmembrane region" description="Helical" evidence="7">
    <location>
        <begin position="102"/>
        <end position="122"/>
    </location>
</feature>
<sequence length="400" mass="44284">MDTEEKKFLSADLVILSSSFLLIFMGAGAFQQFMIPMLSERLGKTALESSWILAALYLSFLWWRVACSYTLKWLGDYWSLILGSLIYTIFPLAVLFTRSYALLLVLAIAWGWGAASIWISASTRVLDSSSSKKYGISSGTFYTAAQLGQAIGVILLERIIRTGGENGMLFWVFLITAAGNAMLFMLPAKTVVREQPKLAKVFGVLKSGRNKAVAFMQFASSFGFGVMMSSFADMVRSYYGILLVGTATIWFYVVRLFSSSFLGWLSDRWGRERILFLGFLLSAVGFTVVVFNHSLPAMYLAAGLLGFQFGTVPVAVMAMIGDETKPEERHLVFGGMFLWRDLGVAVAIISGMYINAFTRNYSVSFAIFAALFFVCAFLALRMKALPRKDSATVTTSATRR</sequence>
<dbReference type="GO" id="GO:0005886">
    <property type="term" value="C:plasma membrane"/>
    <property type="evidence" value="ECO:0007669"/>
    <property type="project" value="UniProtKB-SubCell"/>
</dbReference>
<dbReference type="Proteomes" id="UP000229307">
    <property type="component" value="Unassembled WGS sequence"/>
</dbReference>
<comment type="caution">
    <text evidence="9">The sequence shown here is derived from an EMBL/GenBank/DDBJ whole genome shotgun (WGS) entry which is preliminary data.</text>
</comment>
<evidence type="ECO:0000256" key="5">
    <source>
        <dbReference type="ARBA" id="ARBA00022989"/>
    </source>
</evidence>
<feature type="domain" description="Major facilitator superfamily (MFS) profile" evidence="8">
    <location>
        <begin position="173"/>
        <end position="400"/>
    </location>
</feature>
<feature type="transmembrane region" description="Helical" evidence="7">
    <location>
        <begin position="77"/>
        <end position="96"/>
    </location>
</feature>
<feature type="transmembrane region" description="Helical" evidence="7">
    <location>
        <begin position="12"/>
        <end position="34"/>
    </location>
</feature>
<evidence type="ECO:0000256" key="6">
    <source>
        <dbReference type="ARBA" id="ARBA00023136"/>
    </source>
</evidence>
<dbReference type="InterPro" id="IPR050171">
    <property type="entry name" value="MFS_Transporters"/>
</dbReference>
<dbReference type="Gene3D" id="1.20.1250.20">
    <property type="entry name" value="MFS general substrate transporter like domains"/>
    <property type="match status" value="2"/>
</dbReference>
<dbReference type="PROSITE" id="PS50850">
    <property type="entry name" value="MFS"/>
    <property type="match status" value="1"/>
</dbReference>
<reference evidence="10" key="1">
    <citation type="submission" date="2017-09" db="EMBL/GenBank/DDBJ databases">
        <title>Depth-based differentiation of microbial function through sediment-hosted aquifers and enrichment of novel symbionts in the deep terrestrial subsurface.</title>
        <authorList>
            <person name="Probst A.J."/>
            <person name="Ladd B."/>
            <person name="Jarett J.K."/>
            <person name="Geller-Mcgrath D.E."/>
            <person name="Sieber C.M.K."/>
            <person name="Emerson J.B."/>
            <person name="Anantharaman K."/>
            <person name="Thomas B.C."/>
            <person name="Malmstrom R."/>
            <person name="Stieglmeier M."/>
            <person name="Klingl A."/>
            <person name="Woyke T."/>
            <person name="Ryan C.M."/>
            <person name="Banfield J.F."/>
        </authorList>
    </citation>
    <scope>NUCLEOTIDE SEQUENCE [LARGE SCALE GENOMIC DNA]</scope>
</reference>
<evidence type="ECO:0000256" key="1">
    <source>
        <dbReference type="ARBA" id="ARBA00004651"/>
    </source>
</evidence>
<evidence type="ECO:0000256" key="4">
    <source>
        <dbReference type="ARBA" id="ARBA00022692"/>
    </source>
</evidence>
<evidence type="ECO:0000313" key="9">
    <source>
        <dbReference type="EMBL" id="PIZ14491.1"/>
    </source>
</evidence>
<dbReference type="PANTHER" id="PTHR23517:SF3">
    <property type="entry name" value="INTEGRAL MEMBRANE TRANSPORT PROTEIN"/>
    <property type="match status" value="1"/>
</dbReference>
<feature type="transmembrane region" description="Helical" evidence="7">
    <location>
        <begin position="360"/>
        <end position="380"/>
    </location>
</feature>
<feature type="transmembrane region" description="Helical" evidence="7">
    <location>
        <begin position="274"/>
        <end position="291"/>
    </location>
</feature>
<feature type="transmembrane region" description="Helical" evidence="7">
    <location>
        <begin position="238"/>
        <end position="262"/>
    </location>
</feature>
<evidence type="ECO:0000256" key="7">
    <source>
        <dbReference type="SAM" id="Phobius"/>
    </source>
</evidence>
<comment type="subcellular location">
    <subcellularLocation>
        <location evidence="1">Cell membrane</location>
        <topology evidence="1">Multi-pass membrane protein</topology>
    </subcellularLocation>
</comment>
<keyword evidence="2" id="KW-0813">Transport</keyword>
<dbReference type="InterPro" id="IPR011701">
    <property type="entry name" value="MFS"/>
</dbReference>